<feature type="signal peptide" evidence="3">
    <location>
        <begin position="1"/>
        <end position="20"/>
    </location>
</feature>
<keyword evidence="2 4" id="KW-0378">Hydrolase</keyword>
<organism evidence="4 5">
    <name type="scientific">Aquimarina gracilis</name>
    <dbReference type="NCBI Taxonomy" id="874422"/>
    <lineage>
        <taxon>Bacteria</taxon>
        <taxon>Pseudomonadati</taxon>
        <taxon>Bacteroidota</taxon>
        <taxon>Flavobacteriia</taxon>
        <taxon>Flavobacteriales</taxon>
        <taxon>Flavobacteriaceae</taxon>
        <taxon>Aquimarina</taxon>
    </lineage>
</organism>
<name>A0ABU6A1E1_9FLAO</name>
<dbReference type="PANTHER" id="PTHR40841">
    <property type="entry name" value="SIDEROPHORE TRIACETYLFUSARININE C ESTERASE"/>
    <property type="match status" value="1"/>
</dbReference>
<dbReference type="Pfam" id="PF00756">
    <property type="entry name" value="Esterase"/>
    <property type="match status" value="1"/>
</dbReference>
<keyword evidence="5" id="KW-1185">Reference proteome</keyword>
<dbReference type="Gene3D" id="3.40.50.1820">
    <property type="entry name" value="alpha/beta hydrolase"/>
    <property type="match status" value="1"/>
</dbReference>
<dbReference type="GO" id="GO:0016787">
    <property type="term" value="F:hydrolase activity"/>
    <property type="evidence" value="ECO:0007669"/>
    <property type="project" value="UniProtKB-KW"/>
</dbReference>
<comment type="caution">
    <text evidence="4">The sequence shown here is derived from an EMBL/GenBank/DDBJ whole genome shotgun (WGS) entry which is preliminary data.</text>
</comment>
<evidence type="ECO:0000256" key="3">
    <source>
        <dbReference type="SAM" id="SignalP"/>
    </source>
</evidence>
<keyword evidence="3" id="KW-0732">Signal</keyword>
<evidence type="ECO:0000313" key="5">
    <source>
        <dbReference type="Proteomes" id="UP001327027"/>
    </source>
</evidence>
<proteinExistence type="inferred from homology"/>
<protein>
    <submittedName>
        <fullName evidence="4">Alpha/beta hydrolase-fold protein</fullName>
    </submittedName>
</protein>
<dbReference type="EMBL" id="JAYKLX010000011">
    <property type="protein sequence ID" value="MEB3347980.1"/>
    <property type="molecule type" value="Genomic_DNA"/>
</dbReference>
<dbReference type="Proteomes" id="UP001327027">
    <property type="component" value="Unassembled WGS sequence"/>
</dbReference>
<feature type="chain" id="PRO_5046080094" evidence="3">
    <location>
        <begin position="21"/>
        <end position="291"/>
    </location>
</feature>
<comment type="similarity">
    <text evidence="1">Belongs to the esterase D family.</text>
</comment>
<dbReference type="RefSeq" id="WP_324182004.1">
    <property type="nucleotide sequence ID" value="NZ_BAABAW010000006.1"/>
</dbReference>
<dbReference type="InterPro" id="IPR029058">
    <property type="entry name" value="AB_hydrolase_fold"/>
</dbReference>
<evidence type="ECO:0000313" key="4">
    <source>
        <dbReference type="EMBL" id="MEB3347980.1"/>
    </source>
</evidence>
<reference evidence="4 5" key="1">
    <citation type="journal article" date="2013" name="Int. J. Syst. Evol. Microbiol.">
        <title>Aquimarina gracilis sp. nov., isolated from the gut microflora of a mussel, Mytilus coruscus, and emended description of Aquimarina spongiae.</title>
        <authorList>
            <person name="Park S.C."/>
            <person name="Choe H.N."/>
            <person name="Baik K.S."/>
            <person name="Seong C.N."/>
        </authorList>
    </citation>
    <scope>NUCLEOTIDE SEQUENCE [LARGE SCALE GENOMIC DNA]</scope>
    <source>
        <strain evidence="4 5">PSC32</strain>
    </source>
</reference>
<dbReference type="SUPFAM" id="SSF53474">
    <property type="entry name" value="alpha/beta-Hydrolases"/>
    <property type="match status" value="1"/>
</dbReference>
<dbReference type="InterPro" id="IPR052558">
    <property type="entry name" value="Siderophore_Hydrolase_D"/>
</dbReference>
<evidence type="ECO:0000256" key="1">
    <source>
        <dbReference type="ARBA" id="ARBA00005622"/>
    </source>
</evidence>
<gene>
    <name evidence="4" type="ORF">U6A24_21070</name>
</gene>
<accession>A0ABU6A1E1</accession>
<sequence length="291" mass="33148">MKTIKLLILTIVLSLNTIFAQKSGVNVDTKNTEISYLELPRIQVIPIKDTKNKRQYELYIKLPEGYSKDNDTKYPVIYFTDAMWHVEILSGSAEYIIQEAILVGISWQKDLNSDSVYTSRFRDYSITKSSNPEHQAKYQFGGANDHLAFIQNDVIPYVENNYHTDPDNRSYFGYSMGRKFGAYILFTQPDTFKNYILGSPSVSSNKPYIHELESIKNLNRKNLNANIFVSVGALERKDAVGQAIGLASILRSENYTTLSSKLEVIESADHSKAFPMTAVLGMYWLSDFIKK</sequence>
<evidence type="ECO:0000256" key="2">
    <source>
        <dbReference type="ARBA" id="ARBA00022801"/>
    </source>
</evidence>
<dbReference type="PANTHER" id="PTHR40841:SF2">
    <property type="entry name" value="SIDEROPHORE-DEGRADING ESTERASE (EUROFUNG)"/>
    <property type="match status" value="1"/>
</dbReference>
<dbReference type="InterPro" id="IPR000801">
    <property type="entry name" value="Esterase-like"/>
</dbReference>